<dbReference type="Gene3D" id="3.40.50.150">
    <property type="entry name" value="Vaccinia Virus protein VP39"/>
    <property type="match status" value="1"/>
</dbReference>
<evidence type="ECO:0000256" key="1">
    <source>
        <dbReference type="ARBA" id="ARBA00008908"/>
    </source>
</evidence>
<evidence type="ECO:0000256" key="2">
    <source>
        <dbReference type="SAM" id="MobiDB-lite"/>
    </source>
</evidence>
<dbReference type="SUPFAM" id="SSF53335">
    <property type="entry name" value="S-adenosyl-L-methionine-dependent methyltransferases"/>
    <property type="match status" value="1"/>
</dbReference>
<protein>
    <submittedName>
        <fullName evidence="3">Anthranilate O-methyltransferase 3-like</fullName>
    </submittedName>
</protein>
<dbReference type="GO" id="GO:0032259">
    <property type="term" value="P:methylation"/>
    <property type="evidence" value="ECO:0007669"/>
    <property type="project" value="UniProtKB-KW"/>
</dbReference>
<dbReference type="OrthoDB" id="1523883at2759"/>
<accession>A0A3L6PGK3</accession>
<keyword evidence="4" id="KW-1185">Reference proteome</keyword>
<feature type="compositionally biased region" description="Basic and acidic residues" evidence="2">
    <location>
        <begin position="1"/>
        <end position="14"/>
    </location>
</feature>
<dbReference type="PANTHER" id="PTHR31009">
    <property type="entry name" value="S-ADENOSYL-L-METHIONINE:CARBOXYL METHYLTRANSFERASE FAMILY PROTEIN"/>
    <property type="match status" value="1"/>
</dbReference>
<dbReference type="Proteomes" id="UP000275267">
    <property type="component" value="Unassembled WGS sequence"/>
</dbReference>
<name>A0A3L6PGK3_PANMI</name>
<evidence type="ECO:0000313" key="3">
    <source>
        <dbReference type="EMBL" id="RLM55968.1"/>
    </source>
</evidence>
<evidence type="ECO:0000313" key="4">
    <source>
        <dbReference type="Proteomes" id="UP000275267"/>
    </source>
</evidence>
<gene>
    <name evidence="3" type="ORF">C2845_PM10G13450</name>
</gene>
<sequence>MNMETDFHMAKEESESSYSNNSRLQRKALLETKQVLENAVKEKYSAVLPSKLVVVDLGCSSGENTLIFISEVIGHLRLRGDQGHERPPATGGPILPQ</sequence>
<dbReference type="AlphaFoldDB" id="A0A3L6PGK3"/>
<proteinExistence type="inferred from homology"/>
<dbReference type="InterPro" id="IPR005299">
    <property type="entry name" value="MeTrfase_7"/>
</dbReference>
<dbReference type="STRING" id="4540.A0A3L6PGK3"/>
<comment type="similarity">
    <text evidence="1">Belongs to the methyltransferase superfamily. Type-7 methyltransferase family. SABATH subfamily.</text>
</comment>
<organism evidence="3 4">
    <name type="scientific">Panicum miliaceum</name>
    <name type="common">Proso millet</name>
    <name type="synonym">Broomcorn millet</name>
    <dbReference type="NCBI Taxonomy" id="4540"/>
    <lineage>
        <taxon>Eukaryota</taxon>
        <taxon>Viridiplantae</taxon>
        <taxon>Streptophyta</taxon>
        <taxon>Embryophyta</taxon>
        <taxon>Tracheophyta</taxon>
        <taxon>Spermatophyta</taxon>
        <taxon>Magnoliopsida</taxon>
        <taxon>Liliopsida</taxon>
        <taxon>Poales</taxon>
        <taxon>Poaceae</taxon>
        <taxon>PACMAD clade</taxon>
        <taxon>Panicoideae</taxon>
        <taxon>Panicodae</taxon>
        <taxon>Paniceae</taxon>
        <taxon>Panicinae</taxon>
        <taxon>Panicum</taxon>
        <taxon>Panicum sect. Panicum</taxon>
    </lineage>
</organism>
<comment type="caution">
    <text evidence="3">The sequence shown here is derived from an EMBL/GenBank/DDBJ whole genome shotgun (WGS) entry which is preliminary data.</text>
</comment>
<dbReference type="InterPro" id="IPR029063">
    <property type="entry name" value="SAM-dependent_MTases_sf"/>
</dbReference>
<dbReference type="GO" id="GO:0008168">
    <property type="term" value="F:methyltransferase activity"/>
    <property type="evidence" value="ECO:0007669"/>
    <property type="project" value="UniProtKB-KW"/>
</dbReference>
<reference evidence="4" key="1">
    <citation type="journal article" date="2019" name="Nat. Commun.">
        <title>The genome of broomcorn millet.</title>
        <authorList>
            <person name="Zou C."/>
            <person name="Miki D."/>
            <person name="Li D."/>
            <person name="Tang Q."/>
            <person name="Xiao L."/>
            <person name="Rajput S."/>
            <person name="Deng P."/>
            <person name="Jia W."/>
            <person name="Huang R."/>
            <person name="Zhang M."/>
            <person name="Sun Y."/>
            <person name="Hu J."/>
            <person name="Fu X."/>
            <person name="Schnable P.S."/>
            <person name="Li F."/>
            <person name="Zhang H."/>
            <person name="Feng B."/>
            <person name="Zhu X."/>
            <person name="Liu R."/>
            <person name="Schnable J.C."/>
            <person name="Zhu J.-K."/>
            <person name="Zhang H."/>
        </authorList>
    </citation>
    <scope>NUCLEOTIDE SEQUENCE [LARGE SCALE GENOMIC DNA]</scope>
</reference>
<dbReference type="Pfam" id="PF03492">
    <property type="entry name" value="Methyltransf_7"/>
    <property type="match status" value="1"/>
</dbReference>
<dbReference type="EMBL" id="PQIB02000018">
    <property type="protein sequence ID" value="RLM55968.1"/>
    <property type="molecule type" value="Genomic_DNA"/>
</dbReference>
<feature type="region of interest" description="Disordered" evidence="2">
    <location>
        <begin position="1"/>
        <end position="22"/>
    </location>
</feature>